<feature type="region of interest" description="Disordered" evidence="1">
    <location>
        <begin position="155"/>
        <end position="184"/>
    </location>
</feature>
<sequence>MGNNNVTGQQVSEESAKGFEETIDGTDWLPGLDNINDKEKDHREYADVSESLKGTIISNGGGEQMALDQSNLSTKNKDLDEKNRCSHQDHTSMQDDDQNINLPTEQGDETQEDNETETTTNSTEKYIHVSTTIEDMASSKDTSPSNEKLKQLVHETAEGSEQSTLANPHRLLQENIEGPPGDEKESWSQEVAVMCGNLPADTVESLQETKIGVSTVDNLLTPWPIQGESTSLTESIISGYLDAETKEIVIKDEPGERDNSSYVRAEDGTNQEKSKKHNAGIPEEKQAICEMRKSCETITSETVIEMLEEDKKIHGLENHEEEFPKCSAFGALDIGQVVSIFQSSLTDPSATNGKEFQNHELKKSIAATGQMTDSVSARMEHNLIEKTNTEQDGTVDKAAVVKNLAEDLEPSKKFDGVPDLVSLLEVNGKDFTSLYPPLSDPFPILNEEKVQKDVMAEELAVPMTASALQLVQDSVKKGYMKHDSSDNNEAKTTDTQDTVNISQCAEPQQILLEEPEVVKFEDSETLSICTKLYRSTTGLTSCREYNMEREGAYATAECFTSESSQEKVTGTAGFTPESKQMKVITHADKATEEWCLFQKPSLGRAASEEIPLLQNAENFNSLSYSSEQHIKVAEDIPMKDITLMQSKDEAEEEPENSPLLGPREPSEGTFRALNHSARNNKPLTSLMTEDQVGTLPLLKEQEHVQKKITTVSSPRSKERKKSQSSIFASCICCASNTN</sequence>
<evidence type="ECO:0000256" key="1">
    <source>
        <dbReference type="SAM" id="MobiDB-lite"/>
    </source>
</evidence>
<dbReference type="EnsemblPlants" id="KQK10001">
    <property type="protein sequence ID" value="KQK10001"/>
    <property type="gene ID" value="BRADI_2g51463v3"/>
</dbReference>
<feature type="region of interest" description="Disordered" evidence="1">
    <location>
        <begin position="76"/>
        <end position="127"/>
    </location>
</feature>
<keyword evidence="4" id="KW-1185">Reference proteome</keyword>
<dbReference type="Proteomes" id="UP000008810">
    <property type="component" value="Chromosome 2"/>
</dbReference>
<evidence type="ECO:0000313" key="3">
    <source>
        <dbReference type="EnsemblPlants" id="KQK10001"/>
    </source>
</evidence>
<feature type="compositionally biased region" description="Basic and acidic residues" evidence="1">
    <location>
        <begin position="35"/>
        <end position="46"/>
    </location>
</feature>
<feature type="region of interest" description="Disordered" evidence="1">
    <location>
        <begin position="1"/>
        <end position="47"/>
    </location>
</feature>
<dbReference type="Gramene" id="KQK10001">
    <property type="protein sequence ID" value="KQK10001"/>
    <property type="gene ID" value="BRADI_2g51463v3"/>
</dbReference>
<feature type="compositionally biased region" description="Basic and acidic residues" evidence="1">
    <location>
        <begin position="249"/>
        <end position="273"/>
    </location>
</feature>
<proteinExistence type="predicted"/>
<feature type="region of interest" description="Disordered" evidence="1">
    <location>
        <begin position="704"/>
        <end position="724"/>
    </location>
</feature>
<accession>A0A0Q3KG32</accession>
<protein>
    <submittedName>
        <fullName evidence="2 3">Uncharacterized protein</fullName>
    </submittedName>
</protein>
<feature type="compositionally biased region" description="Basic and acidic residues" evidence="1">
    <location>
        <begin position="479"/>
        <end position="494"/>
    </location>
</feature>
<dbReference type="EMBL" id="CM000881">
    <property type="protein sequence ID" value="KQK10001.1"/>
    <property type="molecule type" value="Genomic_DNA"/>
</dbReference>
<reference evidence="3" key="3">
    <citation type="submission" date="2018-08" db="UniProtKB">
        <authorList>
            <consortium name="EnsemblPlants"/>
        </authorList>
    </citation>
    <scope>IDENTIFICATION</scope>
    <source>
        <strain evidence="3">cv. Bd21</strain>
    </source>
</reference>
<evidence type="ECO:0000313" key="4">
    <source>
        <dbReference type="Proteomes" id="UP000008810"/>
    </source>
</evidence>
<dbReference type="KEGG" id="bdi:112270547"/>
<gene>
    <name evidence="3" type="primary">LOC112270547</name>
    <name evidence="2" type="ORF">BRADI_2g51463v3</name>
</gene>
<feature type="compositionally biased region" description="Acidic residues" evidence="1">
    <location>
        <begin position="106"/>
        <end position="116"/>
    </location>
</feature>
<reference evidence="2" key="2">
    <citation type="submission" date="2017-06" db="EMBL/GenBank/DDBJ databases">
        <title>WGS assembly of Brachypodium distachyon.</title>
        <authorList>
            <consortium name="The International Brachypodium Initiative"/>
            <person name="Lucas S."/>
            <person name="Harmon-Smith M."/>
            <person name="Lail K."/>
            <person name="Tice H."/>
            <person name="Grimwood J."/>
            <person name="Bruce D."/>
            <person name="Barry K."/>
            <person name="Shu S."/>
            <person name="Lindquist E."/>
            <person name="Wang M."/>
            <person name="Pitluck S."/>
            <person name="Vogel J.P."/>
            <person name="Garvin D.F."/>
            <person name="Mockler T.C."/>
            <person name="Schmutz J."/>
            <person name="Rokhsar D."/>
            <person name="Bevan M.W."/>
        </authorList>
    </citation>
    <scope>NUCLEOTIDE SEQUENCE</scope>
    <source>
        <strain evidence="2">Bd21</strain>
    </source>
</reference>
<feature type="compositionally biased region" description="Polar residues" evidence="1">
    <location>
        <begin position="1"/>
        <end position="13"/>
    </location>
</feature>
<feature type="compositionally biased region" description="Basic and acidic residues" evidence="1">
    <location>
        <begin position="76"/>
        <end position="93"/>
    </location>
</feature>
<dbReference type="AlphaFoldDB" id="A0A0Q3KG32"/>
<name>A0A0Q3KG32_BRADI</name>
<dbReference type="RefSeq" id="XP_024313963.1">
    <property type="nucleotide sequence ID" value="XM_024458195.1"/>
</dbReference>
<dbReference type="GeneID" id="112270547"/>
<dbReference type="OrthoDB" id="1681423at2759"/>
<feature type="region of interest" description="Disordered" evidence="1">
    <location>
        <begin position="479"/>
        <end position="498"/>
    </location>
</feature>
<evidence type="ECO:0000313" key="2">
    <source>
        <dbReference type="EMBL" id="KQK10001.1"/>
    </source>
</evidence>
<feature type="region of interest" description="Disordered" evidence="1">
    <location>
        <begin position="646"/>
        <end position="670"/>
    </location>
</feature>
<organism evidence="2">
    <name type="scientific">Brachypodium distachyon</name>
    <name type="common">Purple false brome</name>
    <name type="synonym">Trachynia distachya</name>
    <dbReference type="NCBI Taxonomy" id="15368"/>
    <lineage>
        <taxon>Eukaryota</taxon>
        <taxon>Viridiplantae</taxon>
        <taxon>Streptophyta</taxon>
        <taxon>Embryophyta</taxon>
        <taxon>Tracheophyta</taxon>
        <taxon>Spermatophyta</taxon>
        <taxon>Magnoliopsida</taxon>
        <taxon>Liliopsida</taxon>
        <taxon>Poales</taxon>
        <taxon>Poaceae</taxon>
        <taxon>BOP clade</taxon>
        <taxon>Pooideae</taxon>
        <taxon>Stipodae</taxon>
        <taxon>Brachypodieae</taxon>
        <taxon>Brachypodium</taxon>
    </lineage>
</organism>
<feature type="region of interest" description="Disordered" evidence="1">
    <location>
        <begin position="249"/>
        <end position="280"/>
    </location>
</feature>
<reference evidence="2 3" key="1">
    <citation type="journal article" date="2010" name="Nature">
        <title>Genome sequencing and analysis of the model grass Brachypodium distachyon.</title>
        <authorList>
            <consortium name="International Brachypodium Initiative"/>
        </authorList>
    </citation>
    <scope>NUCLEOTIDE SEQUENCE [LARGE SCALE GENOMIC DNA]</scope>
    <source>
        <strain evidence="2 3">Bd21</strain>
    </source>
</reference>